<sequence>MKRLPQFVTLLALVALSVSLAYWAMQLFKAPQRPINPPPVPVVQDASVEAGAALFGGQVSVATASNYQLRGVVAAANGRGSVAIIATDGQPAKAYPSGAEVAPGVTVREVQARYVLLQDGGASRRIELVADDKALALPSMTPLPASVAPPTPTPAPAPAASLVPPPLPMEARPPVTVAPAGQVTTSQPPSN</sequence>
<dbReference type="EMBL" id="LOCQ01000061">
    <property type="protein sequence ID" value="OBV37254.1"/>
    <property type="molecule type" value="Genomic_DNA"/>
</dbReference>
<dbReference type="GO" id="GO:0015031">
    <property type="term" value="P:protein transport"/>
    <property type="evidence" value="ECO:0007669"/>
    <property type="project" value="UniProtKB-KW"/>
</dbReference>
<dbReference type="OrthoDB" id="8778618at2"/>
<dbReference type="AlphaFoldDB" id="A0A1A7BWY7"/>
<dbReference type="RefSeq" id="WP_082989124.1">
    <property type="nucleotide sequence ID" value="NZ_LOCQ01000061.1"/>
</dbReference>
<evidence type="ECO:0000256" key="3">
    <source>
        <dbReference type="ARBA" id="ARBA00022475"/>
    </source>
</evidence>
<dbReference type="Gene3D" id="2.30.30.830">
    <property type="match status" value="1"/>
</dbReference>
<feature type="compositionally biased region" description="Polar residues" evidence="9">
    <location>
        <begin position="182"/>
        <end position="191"/>
    </location>
</feature>
<keyword evidence="2" id="KW-0813">Transport</keyword>
<dbReference type="Pfam" id="PF11356">
    <property type="entry name" value="T2SSC"/>
    <property type="match status" value="1"/>
</dbReference>
<evidence type="ECO:0000256" key="8">
    <source>
        <dbReference type="ARBA" id="ARBA00023136"/>
    </source>
</evidence>
<evidence type="ECO:0000256" key="5">
    <source>
        <dbReference type="ARBA" id="ARBA00022692"/>
    </source>
</evidence>
<dbReference type="PATRIC" id="fig|1747903.4.peg.758"/>
<protein>
    <submittedName>
        <fullName evidence="11">General secretion pathway protein C</fullName>
    </submittedName>
</protein>
<feature type="compositionally biased region" description="Pro residues" evidence="9">
    <location>
        <begin position="147"/>
        <end position="168"/>
    </location>
</feature>
<evidence type="ECO:0000256" key="1">
    <source>
        <dbReference type="ARBA" id="ARBA00004533"/>
    </source>
</evidence>
<evidence type="ECO:0000313" key="11">
    <source>
        <dbReference type="EMBL" id="OBV37254.1"/>
    </source>
</evidence>
<keyword evidence="3" id="KW-1003">Cell membrane</keyword>
<comment type="caution">
    <text evidence="11">The sequence shown here is derived from an EMBL/GenBank/DDBJ whole genome shotgun (WGS) entry which is preliminary data.</text>
</comment>
<evidence type="ECO:0000256" key="9">
    <source>
        <dbReference type="SAM" id="MobiDB-lite"/>
    </source>
</evidence>
<evidence type="ECO:0000256" key="6">
    <source>
        <dbReference type="ARBA" id="ARBA00022927"/>
    </source>
</evidence>
<reference evidence="11 12" key="1">
    <citation type="submission" date="2016-04" db="EMBL/GenBank/DDBJ databases">
        <title>Draft genome sequence of Janthinobacterium psychrotolerans sp. nov., isolated from freshwater sediments in Denmark.</title>
        <authorList>
            <person name="Gong X."/>
            <person name="Skrivergaard S."/>
            <person name="Korsgaard B.S."/>
            <person name="Schreiber L."/>
            <person name="Marshall I.P."/>
            <person name="Finster K."/>
            <person name="Schramm A."/>
        </authorList>
    </citation>
    <scope>NUCLEOTIDE SEQUENCE [LARGE SCALE GENOMIC DNA]</scope>
    <source>
        <strain evidence="11 12">S3-2</strain>
    </source>
</reference>
<dbReference type="InterPro" id="IPR024961">
    <property type="entry name" value="T2SS_GspC_N"/>
</dbReference>
<proteinExistence type="predicted"/>
<dbReference type="GO" id="GO:0005886">
    <property type="term" value="C:plasma membrane"/>
    <property type="evidence" value="ECO:0007669"/>
    <property type="project" value="UniProtKB-SubCell"/>
</dbReference>
<keyword evidence="12" id="KW-1185">Reference proteome</keyword>
<dbReference type="STRING" id="1747903.ASR47_1002311"/>
<evidence type="ECO:0000256" key="4">
    <source>
        <dbReference type="ARBA" id="ARBA00022519"/>
    </source>
</evidence>
<keyword evidence="5" id="KW-0812">Transmembrane</keyword>
<name>A0A1A7BWY7_9BURK</name>
<evidence type="ECO:0000259" key="10">
    <source>
        <dbReference type="Pfam" id="PF11356"/>
    </source>
</evidence>
<organism evidence="11 12">
    <name type="scientific">Janthinobacterium psychrotolerans</name>
    <dbReference type="NCBI Taxonomy" id="1747903"/>
    <lineage>
        <taxon>Bacteria</taxon>
        <taxon>Pseudomonadati</taxon>
        <taxon>Pseudomonadota</taxon>
        <taxon>Betaproteobacteria</taxon>
        <taxon>Burkholderiales</taxon>
        <taxon>Oxalobacteraceae</taxon>
        <taxon>Janthinobacterium</taxon>
    </lineage>
</organism>
<keyword evidence="7" id="KW-1133">Transmembrane helix</keyword>
<evidence type="ECO:0000256" key="7">
    <source>
        <dbReference type="ARBA" id="ARBA00022989"/>
    </source>
</evidence>
<feature type="region of interest" description="Disordered" evidence="9">
    <location>
        <begin position="143"/>
        <end position="191"/>
    </location>
</feature>
<evidence type="ECO:0000313" key="12">
    <source>
        <dbReference type="Proteomes" id="UP000092713"/>
    </source>
</evidence>
<accession>A0A1A7BWY7</accession>
<gene>
    <name evidence="11" type="ORF">ASR47_1002311</name>
</gene>
<keyword evidence="6" id="KW-0653">Protein transport</keyword>
<keyword evidence="4" id="KW-0997">Cell inner membrane</keyword>
<evidence type="ECO:0000256" key="2">
    <source>
        <dbReference type="ARBA" id="ARBA00022448"/>
    </source>
</evidence>
<keyword evidence="8" id="KW-0472">Membrane</keyword>
<feature type="domain" description="Type II secretion system protein GspC N-terminal" evidence="10">
    <location>
        <begin position="62"/>
        <end position="127"/>
    </location>
</feature>
<comment type="subcellular location">
    <subcellularLocation>
        <location evidence="1">Cell inner membrane</location>
    </subcellularLocation>
</comment>
<dbReference type="Proteomes" id="UP000092713">
    <property type="component" value="Unassembled WGS sequence"/>
</dbReference>